<dbReference type="PaxDb" id="6239-F42G4.6"/>
<dbReference type="PIR" id="T22113">
    <property type="entry name" value="T22113"/>
</dbReference>
<dbReference type="PANTHER" id="PTHR31128">
    <property type="entry name" value="PROTEIN CBR-CLEC-135-RELATED"/>
    <property type="match status" value="1"/>
</dbReference>
<keyword evidence="3" id="KW-1185">Reference proteome</keyword>
<dbReference type="AlphaFoldDB" id="G5EFT3"/>
<dbReference type="AGR" id="WB:WBGene00009643"/>
<dbReference type="WormBase" id="F42G4.6">
    <property type="protein sequence ID" value="CE20776"/>
    <property type="gene ID" value="WBGene00009643"/>
</dbReference>
<evidence type="ECO:0000313" key="4">
    <source>
        <dbReference type="WormBase" id="F42G4.6"/>
    </source>
</evidence>
<accession>G5EFT3</accession>
<dbReference type="PeptideAtlas" id="G5EFT3"/>
<dbReference type="Bgee" id="WBGene00009643">
    <property type="expression patterns" value="Expressed in larva and 1 other cell type or tissue"/>
</dbReference>
<dbReference type="STRING" id="6239.F42G4.6.1"/>
<gene>
    <name evidence="2" type="ORF">CELE_F42G4.6</name>
    <name evidence="2 4" type="ORF">F42G4.6</name>
</gene>
<evidence type="ECO:0000313" key="3">
    <source>
        <dbReference type="Proteomes" id="UP000001940"/>
    </source>
</evidence>
<sequence length="279" mass="31630">MNDETPRCPYNSLYKPLNLIKSKPDGCFKHNGQCTYGKNLVESVDDGNSRTPYNSIYEPLSLNKPKPDGRSSNGKKPVDNEYVNLPVLSEEQKLADKLAAKLRKLEVKEPKSKKRGSKERKKKKSEPVESTYESLATIEGSTNYSGPVTTESLESNVKFHHASQTAYIGVYSSADAEAQVKNRGEFALYHLFEVGNGIDHLTATLPLMLVYYTTTKKHRHYPVRESGGKGMVQYSVDCGYPIVRKHYSLNQLVQYYKSFGSIQMKQEDTCSEEFSWWLE</sequence>
<name>G5EFT3_CAEEL</name>
<dbReference type="Proteomes" id="UP000001940">
    <property type="component" value="Chromosome II"/>
</dbReference>
<dbReference type="HOGENOM" id="CLU_1090852_0_0_1"/>
<dbReference type="EMBL" id="BX284602">
    <property type="protein sequence ID" value="CAB03098.1"/>
    <property type="molecule type" value="Genomic_DNA"/>
</dbReference>
<organism evidence="2 3">
    <name type="scientific">Caenorhabditis elegans</name>
    <dbReference type="NCBI Taxonomy" id="6239"/>
    <lineage>
        <taxon>Eukaryota</taxon>
        <taxon>Metazoa</taxon>
        <taxon>Ecdysozoa</taxon>
        <taxon>Nematoda</taxon>
        <taxon>Chromadorea</taxon>
        <taxon>Rhabditida</taxon>
        <taxon>Rhabditina</taxon>
        <taxon>Rhabditomorpha</taxon>
        <taxon>Rhabditoidea</taxon>
        <taxon>Rhabditidae</taxon>
        <taxon>Peloderinae</taxon>
        <taxon>Caenorhabditis</taxon>
    </lineage>
</organism>
<dbReference type="eggNOG" id="ENOG502SZQ9">
    <property type="taxonomic scope" value="Eukaryota"/>
</dbReference>
<dbReference type="FunCoup" id="G5EFT3">
    <property type="interactions" value="188"/>
</dbReference>
<feature type="region of interest" description="Disordered" evidence="1">
    <location>
        <begin position="42"/>
        <end position="80"/>
    </location>
</feature>
<feature type="region of interest" description="Disordered" evidence="1">
    <location>
        <begin position="106"/>
        <end position="134"/>
    </location>
</feature>
<proteinExistence type="predicted"/>
<dbReference type="SMR" id="G5EFT3"/>
<dbReference type="PANTHER" id="PTHR31128:SF9">
    <property type="entry name" value="DUF3444 DOMAIN-CONTAINING PROTEIN-RELATED"/>
    <property type="match status" value="1"/>
</dbReference>
<evidence type="ECO:0000313" key="2">
    <source>
        <dbReference type="EMBL" id="CAB03098.1"/>
    </source>
</evidence>
<protein>
    <submittedName>
        <fullName evidence="2">YDG domain-containing protein</fullName>
    </submittedName>
</protein>
<reference evidence="2 3" key="1">
    <citation type="journal article" date="1998" name="Science">
        <title>Genome sequence of the nematode C. elegans: a platform for investigating biology.</title>
        <authorList>
            <consortium name="The C. elegans sequencing consortium"/>
            <person name="Sulson J.E."/>
            <person name="Waterston R."/>
        </authorList>
    </citation>
    <scope>NUCLEOTIDE SEQUENCE [LARGE SCALE GENOMIC DNA]</scope>
    <source>
        <strain evidence="2 3">Bristol N2</strain>
    </source>
</reference>
<dbReference type="InParanoid" id="G5EFT3"/>
<dbReference type="PhylomeDB" id="G5EFT3"/>
<feature type="compositionally biased region" description="Basic residues" evidence="1">
    <location>
        <begin position="111"/>
        <end position="124"/>
    </location>
</feature>
<evidence type="ECO:0000256" key="1">
    <source>
        <dbReference type="SAM" id="MobiDB-lite"/>
    </source>
</evidence>
<dbReference type="OrthoDB" id="5794584at2759"/>